<dbReference type="EMBL" id="GGEC01031261">
    <property type="protein sequence ID" value="MBX11745.1"/>
    <property type="molecule type" value="Transcribed_RNA"/>
</dbReference>
<evidence type="ECO:0000256" key="1">
    <source>
        <dbReference type="SAM" id="MobiDB-lite"/>
    </source>
</evidence>
<sequence length="383" mass="40508">MPYGYQQRGPYSSQSGQYPPPAYGGYPPQRMAPRANYGWEQRPPLGVRGPLPHSGGYASYSGQGGHPPDHPFSGSLTTGHASGPAPAMGPPSQSSYNYEVPHGLNYGHPAPYPQTAPPQQTNGQRFDELNYDSHATLQHPYGHGNSQPVYQQVGSQPGYGAQQQGKQSSYVMPSQTPPPQSYSHPRTAQPGDLPCQGTVQSTQSDGPNVSQQQQYQYPTSVPMQQAYPSYGSASVTDGYNQAMAASGPGYPQQGGQPIPAYGQPSGQPAAGHVQGPAGAYGSYASLQQSYPEQPTPNNTSYGYQAPQDSSCSSASGPLYGAPPSGQQVYTQLAPTQPSYDQSVQQPGAYATTAESAPAGYGKTLSSQPNYPQYDSNQVYIAQQ</sequence>
<feature type="compositionally biased region" description="Low complexity" evidence="1">
    <location>
        <begin position="79"/>
        <end position="95"/>
    </location>
</feature>
<feature type="compositionally biased region" description="Polar residues" evidence="1">
    <location>
        <begin position="197"/>
        <end position="239"/>
    </location>
</feature>
<evidence type="ECO:0000313" key="2">
    <source>
        <dbReference type="EMBL" id="MBX11745.1"/>
    </source>
</evidence>
<feature type="compositionally biased region" description="Low complexity" evidence="1">
    <location>
        <begin position="247"/>
        <end position="264"/>
    </location>
</feature>
<reference evidence="2" key="1">
    <citation type="submission" date="2018-02" db="EMBL/GenBank/DDBJ databases">
        <title>Rhizophora mucronata_Transcriptome.</title>
        <authorList>
            <person name="Meera S.P."/>
            <person name="Sreeshan A."/>
            <person name="Augustine A."/>
        </authorList>
    </citation>
    <scope>NUCLEOTIDE SEQUENCE</scope>
    <source>
        <tissue evidence="2">Leaf</tissue>
    </source>
</reference>
<proteinExistence type="predicted"/>
<feature type="compositionally biased region" description="Polar residues" evidence="1">
    <location>
        <begin position="363"/>
        <end position="383"/>
    </location>
</feature>
<feature type="compositionally biased region" description="Low complexity" evidence="1">
    <location>
        <begin position="9"/>
        <end position="29"/>
    </location>
</feature>
<feature type="compositionally biased region" description="Polar residues" evidence="1">
    <location>
        <begin position="144"/>
        <end position="174"/>
    </location>
</feature>
<protein>
    <submittedName>
        <fullName evidence="2">Uncharacterized protein MANES_02G207700</fullName>
    </submittedName>
</protein>
<feature type="region of interest" description="Disordered" evidence="1">
    <location>
        <begin position="1"/>
        <end position="383"/>
    </location>
</feature>
<feature type="compositionally biased region" description="Polar residues" evidence="1">
    <location>
        <begin position="284"/>
        <end position="315"/>
    </location>
</feature>
<feature type="compositionally biased region" description="Polar residues" evidence="1">
    <location>
        <begin position="324"/>
        <end position="345"/>
    </location>
</feature>
<accession>A0A2P2L1A1</accession>
<dbReference type="AlphaFoldDB" id="A0A2P2L1A1"/>
<name>A0A2P2L1A1_RHIMU</name>
<organism evidence="2">
    <name type="scientific">Rhizophora mucronata</name>
    <name type="common">Asiatic mangrove</name>
    <dbReference type="NCBI Taxonomy" id="61149"/>
    <lineage>
        <taxon>Eukaryota</taxon>
        <taxon>Viridiplantae</taxon>
        <taxon>Streptophyta</taxon>
        <taxon>Embryophyta</taxon>
        <taxon>Tracheophyta</taxon>
        <taxon>Spermatophyta</taxon>
        <taxon>Magnoliopsida</taxon>
        <taxon>eudicotyledons</taxon>
        <taxon>Gunneridae</taxon>
        <taxon>Pentapetalae</taxon>
        <taxon>rosids</taxon>
        <taxon>fabids</taxon>
        <taxon>Malpighiales</taxon>
        <taxon>Rhizophoraceae</taxon>
        <taxon>Rhizophora</taxon>
    </lineage>
</organism>